<dbReference type="InterPro" id="IPR036116">
    <property type="entry name" value="FN3_sf"/>
</dbReference>
<feature type="compositionally biased region" description="Polar residues" evidence="1">
    <location>
        <begin position="166"/>
        <end position="179"/>
    </location>
</feature>
<dbReference type="InterPro" id="IPR003961">
    <property type="entry name" value="FN3_dom"/>
</dbReference>
<keyword evidence="5" id="KW-1185">Reference proteome</keyword>
<dbReference type="Pfam" id="PF00395">
    <property type="entry name" value="SLH"/>
    <property type="match status" value="2"/>
</dbReference>
<dbReference type="KEGG" id="plw:D5F53_00730"/>
<feature type="domain" description="SLH" evidence="3">
    <location>
        <begin position="101"/>
        <end position="164"/>
    </location>
</feature>
<dbReference type="PROSITE" id="PS51272">
    <property type="entry name" value="SLH"/>
    <property type="match status" value="1"/>
</dbReference>
<dbReference type="RefSeq" id="WP_119846205.1">
    <property type="nucleotide sequence ID" value="NZ_CP032412.1"/>
</dbReference>
<dbReference type="SUPFAM" id="SSF49265">
    <property type="entry name" value="Fibronectin type III"/>
    <property type="match status" value="1"/>
</dbReference>
<dbReference type="CDD" id="cd00063">
    <property type="entry name" value="FN3"/>
    <property type="match status" value="1"/>
</dbReference>
<keyword evidence="2" id="KW-0732">Signal</keyword>
<dbReference type="EMBL" id="CP032412">
    <property type="protein sequence ID" value="AYB41909.1"/>
    <property type="molecule type" value="Genomic_DNA"/>
</dbReference>
<feature type="region of interest" description="Disordered" evidence="1">
    <location>
        <begin position="481"/>
        <end position="525"/>
    </location>
</feature>
<feature type="chain" id="PRO_5017462208" evidence="2">
    <location>
        <begin position="28"/>
        <end position="525"/>
    </location>
</feature>
<dbReference type="AlphaFoldDB" id="A0A385TE13"/>
<dbReference type="Gene3D" id="2.60.40.10">
    <property type="entry name" value="Immunoglobulins"/>
    <property type="match status" value="2"/>
</dbReference>
<feature type="region of interest" description="Disordered" evidence="1">
    <location>
        <begin position="255"/>
        <end position="295"/>
    </location>
</feature>
<organism evidence="4 5">
    <name type="scientific">Paenibacillus lautus</name>
    <name type="common">Bacillus lautus</name>
    <dbReference type="NCBI Taxonomy" id="1401"/>
    <lineage>
        <taxon>Bacteria</taxon>
        <taxon>Bacillati</taxon>
        <taxon>Bacillota</taxon>
        <taxon>Bacilli</taxon>
        <taxon>Bacillales</taxon>
        <taxon>Paenibacillaceae</taxon>
        <taxon>Paenibacillus</taxon>
    </lineage>
</organism>
<evidence type="ECO:0000256" key="2">
    <source>
        <dbReference type="SAM" id="SignalP"/>
    </source>
</evidence>
<evidence type="ECO:0000313" key="5">
    <source>
        <dbReference type="Proteomes" id="UP000266552"/>
    </source>
</evidence>
<reference evidence="4 5" key="1">
    <citation type="submission" date="2018-09" db="EMBL/GenBank/DDBJ databases">
        <title>Genome Sequence of Paenibacillus lautus Strain E7593-69, Azo Dye-Degrading Bacteria, Isolated from Commercial Tattoo Inks.</title>
        <authorList>
            <person name="Nho S.W."/>
            <person name="Kim S.-J."/>
            <person name="Kweon O."/>
            <person name="Cerniglia C.E."/>
        </authorList>
    </citation>
    <scope>NUCLEOTIDE SEQUENCE [LARGE SCALE GENOMIC DNA]</scope>
    <source>
        <strain evidence="4 5">E7593-69</strain>
    </source>
</reference>
<feature type="region of interest" description="Disordered" evidence="1">
    <location>
        <begin position="159"/>
        <end position="180"/>
    </location>
</feature>
<protein>
    <submittedName>
        <fullName evidence="4">S-layer protein</fullName>
    </submittedName>
</protein>
<dbReference type="Proteomes" id="UP000266552">
    <property type="component" value="Chromosome"/>
</dbReference>
<name>A0A385TE13_PAELA</name>
<gene>
    <name evidence="4" type="ORF">D5F53_00730</name>
</gene>
<sequence length="525" mass="56489">MKRITCSILIVLAASALYINSTDGVQAEVGVSVSDRVQAEMGVSVSDVKHFDAQEALTRLNNEFLLLDGQGKSSSTEAISRQDFVIFIVQTLNLDADSPPEVITFKDVPKDHYAFTAIEAAVQEGLVKGVGHGRFGLGLPLTRQDMAMLYQRTLRGISDKIGSGEEPSQQNLQEGSSSNDAKEAMALALELGLFRESGTDSLNPKGTVTREEAVRATAKWLESVESIDLNADVGETETPPNSPLPVIHGVVATSSGSTSAISNHSGPTQSQTEAGPSAAVSEALPTTAPSAPDDLKFHHVKGQAQLTWTHQQGVTYNIYSSGQSGAGYALLAEGSNVDAGSYAISDVRFQETSYYVIEAVNSFGKSGYSNEVSSRPNKVSGLQAILNEEDESIALTWSDAQEGVTYHVYYTGPDGAGARLNDEPLESPAYLIPNLHMLAGLPGRYTIHVVAVNEWHIRSEPSNEVTLDVRKDPVDRVTIMDPSVALPSEDPVEERVTEQESAPEEQEDQEEYEDPFLDPTRVPHG</sequence>
<evidence type="ECO:0000256" key="1">
    <source>
        <dbReference type="SAM" id="MobiDB-lite"/>
    </source>
</evidence>
<dbReference type="SMART" id="SM00060">
    <property type="entry name" value="FN3"/>
    <property type="match status" value="2"/>
</dbReference>
<dbReference type="InterPro" id="IPR013783">
    <property type="entry name" value="Ig-like_fold"/>
</dbReference>
<feature type="compositionally biased region" description="Polar residues" evidence="1">
    <location>
        <begin position="255"/>
        <end position="274"/>
    </location>
</feature>
<proteinExistence type="predicted"/>
<evidence type="ECO:0000313" key="4">
    <source>
        <dbReference type="EMBL" id="AYB41909.1"/>
    </source>
</evidence>
<feature type="compositionally biased region" description="Acidic residues" evidence="1">
    <location>
        <begin position="501"/>
        <end position="516"/>
    </location>
</feature>
<feature type="signal peptide" evidence="2">
    <location>
        <begin position="1"/>
        <end position="27"/>
    </location>
</feature>
<evidence type="ECO:0000259" key="3">
    <source>
        <dbReference type="PROSITE" id="PS51272"/>
    </source>
</evidence>
<dbReference type="InterPro" id="IPR001119">
    <property type="entry name" value="SLH_dom"/>
</dbReference>
<accession>A0A385TE13</accession>